<feature type="domain" description="Peptidase C14 caspase" evidence="1">
    <location>
        <begin position="14"/>
        <end position="233"/>
    </location>
</feature>
<dbReference type="RefSeq" id="WP_146519999.1">
    <property type="nucleotide sequence ID" value="NZ_CP151726.1"/>
</dbReference>
<reference evidence="2 3" key="1">
    <citation type="submission" date="2019-02" db="EMBL/GenBank/DDBJ databases">
        <title>Deep-cultivation of Planctomycetes and their phenomic and genomic characterization uncovers novel biology.</title>
        <authorList>
            <person name="Wiegand S."/>
            <person name="Jogler M."/>
            <person name="Boedeker C."/>
            <person name="Pinto D."/>
            <person name="Vollmers J."/>
            <person name="Rivas-Marin E."/>
            <person name="Kohn T."/>
            <person name="Peeters S.H."/>
            <person name="Heuer A."/>
            <person name="Rast P."/>
            <person name="Oberbeckmann S."/>
            <person name="Bunk B."/>
            <person name="Jeske O."/>
            <person name="Meyerdierks A."/>
            <person name="Storesund J.E."/>
            <person name="Kallscheuer N."/>
            <person name="Luecker S."/>
            <person name="Lage O.M."/>
            <person name="Pohl T."/>
            <person name="Merkel B.J."/>
            <person name="Hornburger P."/>
            <person name="Mueller R.-W."/>
            <person name="Bruemmer F."/>
            <person name="Labrenz M."/>
            <person name="Spormann A.M."/>
            <person name="Op Den Camp H."/>
            <person name="Overmann J."/>
            <person name="Amann R."/>
            <person name="Jetten M.S.M."/>
            <person name="Mascher T."/>
            <person name="Medema M.H."/>
            <person name="Devos D.P."/>
            <person name="Kaster A.-K."/>
            <person name="Ovreas L."/>
            <person name="Rohde M."/>
            <person name="Galperin M.Y."/>
            <person name="Jogler C."/>
        </authorList>
    </citation>
    <scope>NUCLEOTIDE SEQUENCE [LARGE SCALE GENOMIC DNA]</scope>
    <source>
        <strain evidence="2 3">Pla52n</strain>
    </source>
</reference>
<gene>
    <name evidence="2" type="ORF">Pla52n_26460</name>
</gene>
<accession>A0A5C6B2H0</accession>
<dbReference type="EMBL" id="SJPN01000003">
    <property type="protein sequence ID" value="TWU04604.1"/>
    <property type="molecule type" value="Genomic_DNA"/>
</dbReference>
<dbReference type="InterPro" id="IPR011600">
    <property type="entry name" value="Pept_C14_caspase"/>
</dbReference>
<dbReference type="AlphaFoldDB" id="A0A5C6B2H0"/>
<organism evidence="2 3">
    <name type="scientific">Stieleria varia</name>
    <dbReference type="NCBI Taxonomy" id="2528005"/>
    <lineage>
        <taxon>Bacteria</taxon>
        <taxon>Pseudomonadati</taxon>
        <taxon>Planctomycetota</taxon>
        <taxon>Planctomycetia</taxon>
        <taxon>Pirellulales</taxon>
        <taxon>Pirellulaceae</taxon>
        <taxon>Stieleria</taxon>
    </lineage>
</organism>
<dbReference type="Pfam" id="PF00656">
    <property type="entry name" value="Peptidase_C14"/>
    <property type="match status" value="1"/>
</dbReference>
<dbReference type="Proteomes" id="UP000320176">
    <property type="component" value="Unassembled WGS sequence"/>
</dbReference>
<sequence>MDTEHQTPRAAFGLFVGVDDYRNEIVPDLNYCCKDAKGLSEAFDTRPSAVTMLLLEQDATRRNVLTQLNFMMTHAEPGDLLLFFVATHGVVKYNDFFFMPYDADPQNLLGTGISSKLLINALASTIHRGVECLIVFDSCYCGAIGFDISKSQTVGKGGLSCLFSASPLEKSIESPSRRQGIFSHFMIEGLKGKAARDQTGPNQMKPVYLRDLYDYVYSRTKRATQQQQHPVLIGTLDNETVLNEISS</sequence>
<evidence type="ECO:0000313" key="2">
    <source>
        <dbReference type="EMBL" id="TWU04604.1"/>
    </source>
</evidence>
<dbReference type="OrthoDB" id="291633at2"/>
<dbReference type="GO" id="GO:0004197">
    <property type="term" value="F:cysteine-type endopeptidase activity"/>
    <property type="evidence" value="ECO:0007669"/>
    <property type="project" value="InterPro"/>
</dbReference>
<protein>
    <submittedName>
        <fullName evidence="2">Caspase domain protein</fullName>
    </submittedName>
</protein>
<evidence type="ECO:0000259" key="1">
    <source>
        <dbReference type="Pfam" id="PF00656"/>
    </source>
</evidence>
<name>A0A5C6B2H0_9BACT</name>
<evidence type="ECO:0000313" key="3">
    <source>
        <dbReference type="Proteomes" id="UP000320176"/>
    </source>
</evidence>
<dbReference type="Gene3D" id="3.40.50.1460">
    <property type="match status" value="1"/>
</dbReference>
<comment type="caution">
    <text evidence="2">The sequence shown here is derived from an EMBL/GenBank/DDBJ whole genome shotgun (WGS) entry which is preliminary data.</text>
</comment>
<dbReference type="GO" id="GO:0006508">
    <property type="term" value="P:proteolysis"/>
    <property type="evidence" value="ECO:0007669"/>
    <property type="project" value="InterPro"/>
</dbReference>
<keyword evidence="3" id="KW-1185">Reference proteome</keyword>
<proteinExistence type="predicted"/>